<accession>A0A4U5M2I2</accession>
<evidence type="ECO:0000313" key="1">
    <source>
        <dbReference type="EMBL" id="TKR62926.1"/>
    </source>
</evidence>
<name>A0A4U5M2I2_STECR</name>
<sequence>MRLVDNHKDDTQLLKGLTDFLVDHTGSSKIPNKIKMVEVIKKVVLNHGLRVEVREEVVRNVILCGQPVSFTPVDSSFQSRMPTSECLWET</sequence>
<proteinExistence type="predicted"/>
<reference evidence="1 2" key="1">
    <citation type="journal article" date="2015" name="Genome Biol.">
        <title>Comparative genomics of Steinernema reveals deeply conserved gene regulatory networks.</title>
        <authorList>
            <person name="Dillman A.R."/>
            <person name="Macchietto M."/>
            <person name="Porter C.F."/>
            <person name="Rogers A."/>
            <person name="Williams B."/>
            <person name="Antoshechkin I."/>
            <person name="Lee M.M."/>
            <person name="Goodwin Z."/>
            <person name="Lu X."/>
            <person name="Lewis E.E."/>
            <person name="Goodrich-Blair H."/>
            <person name="Stock S.P."/>
            <person name="Adams B.J."/>
            <person name="Sternberg P.W."/>
            <person name="Mortazavi A."/>
        </authorList>
    </citation>
    <scope>NUCLEOTIDE SEQUENCE [LARGE SCALE GENOMIC DNA]</scope>
    <source>
        <strain evidence="1 2">ALL</strain>
    </source>
</reference>
<evidence type="ECO:0000313" key="2">
    <source>
        <dbReference type="Proteomes" id="UP000298663"/>
    </source>
</evidence>
<organism evidence="1 2">
    <name type="scientific">Steinernema carpocapsae</name>
    <name type="common">Entomopathogenic nematode</name>
    <dbReference type="NCBI Taxonomy" id="34508"/>
    <lineage>
        <taxon>Eukaryota</taxon>
        <taxon>Metazoa</taxon>
        <taxon>Ecdysozoa</taxon>
        <taxon>Nematoda</taxon>
        <taxon>Chromadorea</taxon>
        <taxon>Rhabditida</taxon>
        <taxon>Tylenchina</taxon>
        <taxon>Panagrolaimomorpha</taxon>
        <taxon>Strongyloidoidea</taxon>
        <taxon>Steinernematidae</taxon>
        <taxon>Steinernema</taxon>
    </lineage>
</organism>
<dbReference type="AlphaFoldDB" id="A0A4U5M2I2"/>
<reference evidence="1 2" key="2">
    <citation type="journal article" date="2019" name="G3 (Bethesda)">
        <title>Hybrid Assembly of the Genome of the Entomopathogenic Nematode Steinernema carpocapsae Identifies the X-Chromosome.</title>
        <authorList>
            <person name="Serra L."/>
            <person name="Macchietto M."/>
            <person name="Macias-Munoz A."/>
            <person name="McGill C.J."/>
            <person name="Rodriguez I.M."/>
            <person name="Rodriguez B."/>
            <person name="Murad R."/>
            <person name="Mortazavi A."/>
        </authorList>
    </citation>
    <scope>NUCLEOTIDE SEQUENCE [LARGE SCALE GENOMIC DNA]</scope>
    <source>
        <strain evidence="1 2">ALL</strain>
    </source>
</reference>
<dbReference type="Proteomes" id="UP000298663">
    <property type="component" value="Unassembled WGS sequence"/>
</dbReference>
<dbReference type="EMBL" id="AZBU02000010">
    <property type="protein sequence ID" value="TKR62926.1"/>
    <property type="molecule type" value="Genomic_DNA"/>
</dbReference>
<comment type="caution">
    <text evidence="1">The sequence shown here is derived from an EMBL/GenBank/DDBJ whole genome shotgun (WGS) entry which is preliminary data.</text>
</comment>
<gene>
    <name evidence="1" type="ORF">L596_026825</name>
</gene>
<keyword evidence="2" id="KW-1185">Reference proteome</keyword>
<protein>
    <submittedName>
        <fullName evidence="1">Uncharacterized protein</fullName>
    </submittedName>
</protein>